<evidence type="ECO:0000313" key="1">
    <source>
        <dbReference type="Proteomes" id="UP000887565"/>
    </source>
</evidence>
<proteinExistence type="predicted"/>
<evidence type="ECO:0000313" key="2">
    <source>
        <dbReference type="WBParaSite" id="nRc.2.0.1.t02813-RA"/>
    </source>
</evidence>
<dbReference type="AlphaFoldDB" id="A0A915HLG4"/>
<name>A0A915HLG4_ROMCU</name>
<reference evidence="2" key="1">
    <citation type="submission" date="2022-11" db="UniProtKB">
        <authorList>
            <consortium name="WormBaseParasite"/>
        </authorList>
    </citation>
    <scope>IDENTIFICATION</scope>
</reference>
<dbReference type="Proteomes" id="UP000887565">
    <property type="component" value="Unplaced"/>
</dbReference>
<keyword evidence="1" id="KW-1185">Reference proteome</keyword>
<dbReference type="WBParaSite" id="nRc.2.0.1.t02813-RA">
    <property type="protein sequence ID" value="nRc.2.0.1.t02813-RA"/>
    <property type="gene ID" value="nRc.2.0.1.g02813"/>
</dbReference>
<sequence length="179" mass="19312">MVGVRFASTMNATIEVLEHLAACVSIGTGYQNPCRNTGQCDSKATCVDNICTFPSVPANLPTACSFDHECPELESCSSDGSCEKGAARGHVPNVSCVFDRDCPSGFQCSAMTCYKASPDAPDHVQGVNCVFRYQCPNGYYCDRMSCYKDPINRDHIPGFPCIVGCPVGYSCLQMTCVRI</sequence>
<accession>A0A915HLG4</accession>
<organism evidence="1 2">
    <name type="scientific">Romanomermis culicivorax</name>
    <name type="common">Nematode worm</name>
    <dbReference type="NCBI Taxonomy" id="13658"/>
    <lineage>
        <taxon>Eukaryota</taxon>
        <taxon>Metazoa</taxon>
        <taxon>Ecdysozoa</taxon>
        <taxon>Nematoda</taxon>
        <taxon>Enoplea</taxon>
        <taxon>Dorylaimia</taxon>
        <taxon>Mermithida</taxon>
        <taxon>Mermithoidea</taxon>
        <taxon>Mermithidae</taxon>
        <taxon>Romanomermis</taxon>
    </lineage>
</organism>
<protein>
    <submittedName>
        <fullName evidence="2">EB domain-containing protein</fullName>
    </submittedName>
</protein>